<dbReference type="GO" id="GO:0008840">
    <property type="term" value="F:4-hydroxy-tetrahydrodipicolinate synthase activity"/>
    <property type="evidence" value="ECO:0007669"/>
    <property type="project" value="TreeGrafter"/>
</dbReference>
<dbReference type="PANTHER" id="PTHR12128">
    <property type="entry name" value="DIHYDRODIPICOLINATE SYNTHASE"/>
    <property type="match status" value="1"/>
</dbReference>
<evidence type="ECO:0000256" key="6">
    <source>
        <dbReference type="PIRSR" id="PIRSR001365-2"/>
    </source>
</evidence>
<evidence type="ECO:0000313" key="7">
    <source>
        <dbReference type="EMBL" id="SFT49526.1"/>
    </source>
</evidence>
<evidence type="ECO:0000256" key="3">
    <source>
        <dbReference type="ARBA" id="ARBA00023270"/>
    </source>
</evidence>
<dbReference type="PIRSF" id="PIRSF001365">
    <property type="entry name" value="DHDPS"/>
    <property type="match status" value="1"/>
</dbReference>
<dbReference type="Gene3D" id="3.20.20.70">
    <property type="entry name" value="Aldolase class I"/>
    <property type="match status" value="1"/>
</dbReference>
<dbReference type="PROSITE" id="PS00666">
    <property type="entry name" value="DHDPS_2"/>
    <property type="match status" value="1"/>
</dbReference>
<sequence length="303" mass="33102">MSLPNYEGIITVLTTPFDKNGAVDFSTLSRHIDFLLSNGITALLEGGSTGEYYAQSLSEREKVLEFVAERAGKKAQLIAGTNSMRQDDTLALNNLAAKLGYQAVMLAAPPYSLPSTQELIAHFRRIAEATELGIILYNFPARTGVDLDAEFLAGIGDLKNINGIKESSGSFARMIEHVLNFPELQRVVGADDQALDAFLWGARSWISGASNFLPAEHVAIYKVAVVKRDFNLAHKMMSALMPLTYILEQGGKFNQYVKYGTELAGFPVGEVRAPLLGLTNSEKANFLEKYEAFKAANIVQLAD</sequence>
<evidence type="ECO:0000256" key="4">
    <source>
        <dbReference type="PIRNR" id="PIRNR001365"/>
    </source>
</evidence>
<dbReference type="CDD" id="cd00408">
    <property type="entry name" value="DHDPS-like"/>
    <property type="match status" value="1"/>
</dbReference>
<dbReference type="GO" id="GO:0044281">
    <property type="term" value="P:small molecule metabolic process"/>
    <property type="evidence" value="ECO:0007669"/>
    <property type="project" value="UniProtKB-ARBA"/>
</dbReference>
<reference evidence="7 8" key="1">
    <citation type="submission" date="2016-10" db="EMBL/GenBank/DDBJ databases">
        <authorList>
            <person name="de Groot N.N."/>
        </authorList>
    </citation>
    <scope>NUCLEOTIDE SEQUENCE [LARGE SCALE GENOMIC DNA]</scope>
    <source>
        <strain evidence="7 8">LMG 27731</strain>
    </source>
</reference>
<feature type="active site" description="Schiff-base intermediate with substrate" evidence="5">
    <location>
        <position position="165"/>
    </location>
</feature>
<dbReference type="Pfam" id="PF00701">
    <property type="entry name" value="DHDPS"/>
    <property type="match status" value="1"/>
</dbReference>
<feature type="active site" description="Proton donor/acceptor" evidence="5">
    <location>
        <position position="137"/>
    </location>
</feature>
<name>A0A1I6YG62_9BURK</name>
<keyword evidence="2 4" id="KW-0456">Lyase</keyword>
<dbReference type="InterPro" id="IPR002220">
    <property type="entry name" value="DapA-like"/>
</dbReference>
<organism evidence="7 8">
    <name type="scientific">Paraburkholderia aspalathi</name>
    <dbReference type="NCBI Taxonomy" id="1324617"/>
    <lineage>
        <taxon>Bacteria</taxon>
        <taxon>Pseudomonadati</taxon>
        <taxon>Pseudomonadota</taxon>
        <taxon>Betaproteobacteria</taxon>
        <taxon>Burkholderiales</taxon>
        <taxon>Burkholderiaceae</taxon>
        <taxon>Paraburkholderia</taxon>
    </lineage>
</organism>
<dbReference type="OrthoDB" id="199953at2"/>
<dbReference type="AlphaFoldDB" id="A0A1I6YG62"/>
<dbReference type="PRINTS" id="PR00146">
    <property type="entry name" value="DHPICSNTHASE"/>
</dbReference>
<feature type="binding site" evidence="6">
    <location>
        <position position="206"/>
    </location>
    <ligand>
        <name>pyruvate</name>
        <dbReference type="ChEBI" id="CHEBI:15361"/>
    </ligand>
</feature>
<proteinExistence type="inferred from homology"/>
<dbReference type="RefSeq" id="WP_093632706.1">
    <property type="nucleotide sequence ID" value="NZ_FPBH01000001.1"/>
</dbReference>
<keyword evidence="3" id="KW-0704">Schiff base</keyword>
<evidence type="ECO:0000256" key="5">
    <source>
        <dbReference type="PIRSR" id="PIRSR001365-1"/>
    </source>
</evidence>
<accession>A0A1I6YG62</accession>
<dbReference type="GO" id="GO:0005829">
    <property type="term" value="C:cytosol"/>
    <property type="evidence" value="ECO:0007669"/>
    <property type="project" value="TreeGrafter"/>
</dbReference>
<evidence type="ECO:0000256" key="2">
    <source>
        <dbReference type="ARBA" id="ARBA00023239"/>
    </source>
</evidence>
<dbReference type="SMART" id="SM01130">
    <property type="entry name" value="DHDPS"/>
    <property type="match status" value="1"/>
</dbReference>
<dbReference type="InterPro" id="IPR020625">
    <property type="entry name" value="Schiff_base-form_aldolases_AS"/>
</dbReference>
<feature type="binding site" evidence="6">
    <location>
        <position position="49"/>
    </location>
    <ligand>
        <name>pyruvate</name>
        <dbReference type="ChEBI" id="CHEBI:15361"/>
    </ligand>
</feature>
<comment type="similarity">
    <text evidence="1 4">Belongs to the DapA family.</text>
</comment>
<dbReference type="SUPFAM" id="SSF51569">
    <property type="entry name" value="Aldolase"/>
    <property type="match status" value="1"/>
</dbReference>
<evidence type="ECO:0000256" key="1">
    <source>
        <dbReference type="ARBA" id="ARBA00007592"/>
    </source>
</evidence>
<dbReference type="InterPro" id="IPR013785">
    <property type="entry name" value="Aldolase_TIM"/>
</dbReference>
<dbReference type="EMBL" id="FPBH01000001">
    <property type="protein sequence ID" value="SFT49526.1"/>
    <property type="molecule type" value="Genomic_DNA"/>
</dbReference>
<evidence type="ECO:0000313" key="8">
    <source>
        <dbReference type="Proteomes" id="UP000198844"/>
    </source>
</evidence>
<dbReference type="PANTHER" id="PTHR12128:SF66">
    <property type="entry name" value="4-HYDROXY-2-OXOGLUTARATE ALDOLASE, MITOCHONDRIAL"/>
    <property type="match status" value="1"/>
</dbReference>
<dbReference type="Proteomes" id="UP000198844">
    <property type="component" value="Unassembled WGS sequence"/>
</dbReference>
<gene>
    <name evidence="7" type="ORF">SAMN05192563_1001484</name>
</gene>
<protein>
    <submittedName>
        <fullName evidence="7">4-hydroxy-tetrahydrodipicolinate synthase</fullName>
    </submittedName>
</protein>